<dbReference type="EMBL" id="AP023359">
    <property type="protein sequence ID" value="BCJ68441.1"/>
    <property type="molecule type" value="Genomic_DNA"/>
</dbReference>
<dbReference type="Pfam" id="PF06283">
    <property type="entry name" value="ThuA"/>
    <property type="match status" value="1"/>
</dbReference>
<proteinExistence type="predicted"/>
<dbReference type="AlphaFoldDB" id="A0A810N404"/>
<feature type="chain" id="PRO_5032731229" evidence="1">
    <location>
        <begin position="28"/>
        <end position="329"/>
    </location>
</feature>
<evidence type="ECO:0000313" key="4">
    <source>
        <dbReference type="Proteomes" id="UP000680866"/>
    </source>
</evidence>
<evidence type="ECO:0000259" key="2">
    <source>
        <dbReference type="Pfam" id="PF06283"/>
    </source>
</evidence>
<organism evidence="3 4">
    <name type="scientific">Polymorphospora rubra</name>
    <dbReference type="NCBI Taxonomy" id="338584"/>
    <lineage>
        <taxon>Bacteria</taxon>
        <taxon>Bacillati</taxon>
        <taxon>Actinomycetota</taxon>
        <taxon>Actinomycetes</taxon>
        <taxon>Micromonosporales</taxon>
        <taxon>Micromonosporaceae</taxon>
        <taxon>Polymorphospora</taxon>
    </lineage>
</organism>
<sequence length="329" mass="35697">MKVSRPVTTTLLGAALVLGLALTASSAATPPATASAGNGNASNARSALEAVYDYGVCRGTNDRCYNDWGNRADPAREGRVLLYTRTVGPRHAHLGPALPAGLNPELGPGNVAQANLVKWLDEAGIAADWTEDVAQLSSAGRLRPYHTVIFLSTTRDTLDDNAQTALMQYIRGGGGFVGIHNAFGTEYHWKWYEGLLGGTNFYDHGRHQTATVHTESKRDPSTSGLPRTWEFKDEWYNLYPEPSHVQPLLRVDEATMAEGTTGSLGHPGHGKDHLVSWCHYYDGGRAWLTTLGHDVAAWTDAELVGDTHFRQHVMGGIRSTMGITAFCQK</sequence>
<protein>
    <submittedName>
        <fullName evidence="3">Glycosyl hydrolase</fullName>
    </submittedName>
</protein>
<accession>A0A810N404</accession>
<dbReference type="RefSeq" id="WP_246567689.1">
    <property type="nucleotide sequence ID" value="NZ_AP023359.1"/>
</dbReference>
<dbReference type="Gene3D" id="3.40.50.880">
    <property type="match status" value="1"/>
</dbReference>
<dbReference type="PANTHER" id="PTHR40469">
    <property type="entry name" value="SECRETED GLYCOSYL HYDROLASE"/>
    <property type="match status" value="1"/>
</dbReference>
<dbReference type="SUPFAM" id="SSF52317">
    <property type="entry name" value="Class I glutamine amidotransferase-like"/>
    <property type="match status" value="1"/>
</dbReference>
<dbReference type="KEGG" id="pry:Prubr_54620"/>
<dbReference type="InterPro" id="IPR029010">
    <property type="entry name" value="ThuA-like"/>
</dbReference>
<dbReference type="Proteomes" id="UP000680866">
    <property type="component" value="Chromosome"/>
</dbReference>
<evidence type="ECO:0000313" key="3">
    <source>
        <dbReference type="EMBL" id="BCJ68441.1"/>
    </source>
</evidence>
<keyword evidence="3" id="KW-0378">Hydrolase</keyword>
<feature type="domain" description="ThuA-like" evidence="2">
    <location>
        <begin position="107"/>
        <end position="318"/>
    </location>
</feature>
<dbReference type="GO" id="GO:0016787">
    <property type="term" value="F:hydrolase activity"/>
    <property type="evidence" value="ECO:0007669"/>
    <property type="project" value="UniProtKB-KW"/>
</dbReference>
<evidence type="ECO:0000256" key="1">
    <source>
        <dbReference type="SAM" id="SignalP"/>
    </source>
</evidence>
<dbReference type="InterPro" id="IPR029062">
    <property type="entry name" value="Class_I_gatase-like"/>
</dbReference>
<reference evidence="3" key="1">
    <citation type="submission" date="2020-08" db="EMBL/GenBank/DDBJ databases">
        <title>Whole genome shotgun sequence of Polymorphospora rubra NBRC 101157.</title>
        <authorList>
            <person name="Komaki H."/>
            <person name="Tamura T."/>
        </authorList>
    </citation>
    <scope>NUCLEOTIDE SEQUENCE</scope>
    <source>
        <strain evidence="3">NBRC 101157</strain>
    </source>
</reference>
<gene>
    <name evidence="3" type="ORF">Prubr_54620</name>
</gene>
<dbReference type="PANTHER" id="PTHR40469:SF2">
    <property type="entry name" value="GALACTOSE-BINDING DOMAIN-LIKE SUPERFAMILY PROTEIN"/>
    <property type="match status" value="1"/>
</dbReference>
<name>A0A810N404_9ACTN</name>
<keyword evidence="1" id="KW-0732">Signal</keyword>
<feature type="signal peptide" evidence="1">
    <location>
        <begin position="1"/>
        <end position="27"/>
    </location>
</feature>
<keyword evidence="4" id="KW-1185">Reference proteome</keyword>